<dbReference type="EMBL" id="JAGZGG010000018">
    <property type="protein sequence ID" value="MBS5332525.1"/>
    <property type="molecule type" value="Genomic_DNA"/>
</dbReference>
<dbReference type="GO" id="GO:0016787">
    <property type="term" value="F:hydrolase activity"/>
    <property type="evidence" value="ECO:0007669"/>
    <property type="project" value="UniProtKB-KW"/>
</dbReference>
<accession>A0A943HKU7</accession>
<dbReference type="Gene3D" id="3.90.320.10">
    <property type="match status" value="1"/>
</dbReference>
<gene>
    <name evidence="4" type="ORF">KHY36_08365</name>
</gene>
<name>A0A943HKU7_9FIRM</name>
<evidence type="ECO:0000313" key="5">
    <source>
        <dbReference type="Proteomes" id="UP000759273"/>
    </source>
</evidence>
<dbReference type="InterPro" id="IPR011604">
    <property type="entry name" value="PDDEXK-like_dom_sf"/>
</dbReference>
<proteinExistence type="predicted"/>
<dbReference type="PANTHER" id="PTHR46609">
    <property type="entry name" value="EXONUCLEASE, PHAGE-TYPE/RECB, C-TERMINAL DOMAIN-CONTAINING PROTEIN"/>
    <property type="match status" value="1"/>
</dbReference>
<feature type="domain" description="YqaJ viral recombinase" evidence="3">
    <location>
        <begin position="22"/>
        <end position="162"/>
    </location>
</feature>
<keyword evidence="1" id="KW-0378">Hydrolase</keyword>
<protein>
    <submittedName>
        <fullName evidence="4">YqaJ viral recombinase family protein</fullName>
    </submittedName>
</protein>
<comment type="caution">
    <text evidence="4">The sequence shown here is derived from an EMBL/GenBank/DDBJ whole genome shotgun (WGS) entry which is preliminary data.</text>
</comment>
<evidence type="ECO:0000256" key="2">
    <source>
        <dbReference type="SAM" id="Coils"/>
    </source>
</evidence>
<dbReference type="AlphaFoldDB" id="A0A943HKU7"/>
<dbReference type="NCBIfam" id="TIGR03033">
    <property type="entry name" value="phage_rel_nuc"/>
    <property type="match status" value="1"/>
</dbReference>
<dbReference type="PANTHER" id="PTHR46609:SF6">
    <property type="entry name" value="EXONUCLEASE, PHAGE-TYPE_RECB, C-TERMINAL DOMAIN-CONTAINING PROTEIN-RELATED"/>
    <property type="match status" value="1"/>
</dbReference>
<sequence>MPEHIRREPKVLVSTEALTEQEWLTYRRQGIGGSDVAAILGISPFRTARDLYDDKLNIASAVDDAGNWVALEMGHLLEPLVAQIFTKKTGLEVFQIKKMFQHPQYPFMLADVDYFVRLPNGKIALLEIKTTNYNAKDHWWKDDEEYVPIYYETQGRHYMAVMDIDEIFYCCLYGNNEDEVIIRHLYRDREYEQEMIYLEREFWHDHILTRIPPPYTEDGSLILESLRRRLGAADKTIPAIQLDNDLSATMLRYLRLQEQKQQVETRVKTLDTEMQRLKGQMVAKLGGSYMAMGEYGGTQYTISYNPVSRTGITKDNLQKLKLLHPDIYDEYVTVSESRRFSIKAKAADEAA</sequence>
<dbReference type="InterPro" id="IPR019080">
    <property type="entry name" value="YqaJ_viral_recombinase"/>
</dbReference>
<evidence type="ECO:0000313" key="4">
    <source>
        <dbReference type="EMBL" id="MBS5332525.1"/>
    </source>
</evidence>
<dbReference type="InterPro" id="IPR017482">
    <property type="entry name" value="Lambda-type_endonuclease"/>
</dbReference>
<feature type="coiled-coil region" evidence="2">
    <location>
        <begin position="253"/>
        <end position="280"/>
    </location>
</feature>
<dbReference type="Pfam" id="PF09588">
    <property type="entry name" value="YqaJ"/>
    <property type="match status" value="1"/>
</dbReference>
<organism evidence="4 5">
    <name type="scientific">Subdoligranulum variabile</name>
    <dbReference type="NCBI Taxonomy" id="214851"/>
    <lineage>
        <taxon>Bacteria</taxon>
        <taxon>Bacillati</taxon>
        <taxon>Bacillota</taxon>
        <taxon>Clostridia</taxon>
        <taxon>Eubacteriales</taxon>
        <taxon>Oscillospiraceae</taxon>
        <taxon>Subdoligranulum</taxon>
    </lineage>
</organism>
<dbReference type="InterPro" id="IPR011335">
    <property type="entry name" value="Restrct_endonuc-II-like"/>
</dbReference>
<evidence type="ECO:0000256" key="1">
    <source>
        <dbReference type="ARBA" id="ARBA00022801"/>
    </source>
</evidence>
<dbReference type="Proteomes" id="UP000759273">
    <property type="component" value="Unassembled WGS sequence"/>
</dbReference>
<dbReference type="SUPFAM" id="SSF52980">
    <property type="entry name" value="Restriction endonuclease-like"/>
    <property type="match status" value="1"/>
</dbReference>
<keyword evidence="2" id="KW-0175">Coiled coil</keyword>
<dbReference type="InterPro" id="IPR051703">
    <property type="entry name" value="NF-kappa-B_Signaling_Reg"/>
</dbReference>
<evidence type="ECO:0000259" key="3">
    <source>
        <dbReference type="Pfam" id="PF09588"/>
    </source>
</evidence>
<reference evidence="4" key="1">
    <citation type="submission" date="2021-02" db="EMBL/GenBank/DDBJ databases">
        <title>Infant gut strain persistence is associated with maternal origin, phylogeny, and functional potential including surface adhesion and iron acquisition.</title>
        <authorList>
            <person name="Lou Y.C."/>
        </authorList>
    </citation>
    <scope>NUCLEOTIDE SEQUENCE</scope>
    <source>
        <strain evidence="4">L3_101_000M1_dasL3_101_000M1_concoct_87</strain>
    </source>
</reference>